<dbReference type="AlphaFoldDB" id="A0A1V6LSQ1"/>
<dbReference type="GO" id="GO:0016780">
    <property type="term" value="F:phosphotransferase activity, for other substituted phosphate groups"/>
    <property type="evidence" value="ECO:0007669"/>
    <property type="project" value="TreeGrafter"/>
</dbReference>
<evidence type="ECO:0000313" key="5">
    <source>
        <dbReference type="Proteomes" id="UP000191680"/>
    </source>
</evidence>
<evidence type="ECO:0000256" key="2">
    <source>
        <dbReference type="SAM" id="Phobius"/>
    </source>
</evidence>
<comment type="caution">
    <text evidence="4">The sequence shown here is derived from an EMBL/GenBank/DDBJ whole genome shotgun (WGS) entry which is preliminary data.</text>
</comment>
<evidence type="ECO:0000259" key="3">
    <source>
        <dbReference type="Pfam" id="PF02397"/>
    </source>
</evidence>
<protein>
    <recommendedName>
        <fullName evidence="3">Bacterial sugar transferase domain-containing protein</fullName>
    </recommendedName>
</protein>
<evidence type="ECO:0000256" key="1">
    <source>
        <dbReference type="ARBA" id="ARBA00006464"/>
    </source>
</evidence>
<dbReference type="PANTHER" id="PTHR30576">
    <property type="entry name" value="COLANIC BIOSYNTHESIS UDP-GLUCOSE LIPID CARRIER TRANSFERASE"/>
    <property type="match status" value="1"/>
</dbReference>
<evidence type="ECO:0000313" key="4">
    <source>
        <dbReference type="EMBL" id="OQD43087.1"/>
    </source>
</evidence>
<keyword evidence="2" id="KW-0472">Membrane</keyword>
<keyword evidence="2" id="KW-1133">Transmembrane helix</keyword>
<reference evidence="4 5" key="1">
    <citation type="submission" date="2016-12" db="EMBL/GenBank/DDBJ databases">
        <authorList>
            <person name="Song W.-J."/>
            <person name="Kurnit D.M."/>
        </authorList>
    </citation>
    <scope>NUCLEOTIDE SEQUENCE [LARGE SCALE GENOMIC DNA]</scope>
    <source>
        <strain evidence="4 5">HSG9</strain>
    </source>
</reference>
<dbReference type="RefSeq" id="WP_080318867.1">
    <property type="nucleotide sequence ID" value="NZ_MTBC01000004.1"/>
</dbReference>
<dbReference type="Proteomes" id="UP000191680">
    <property type="component" value="Unassembled WGS sequence"/>
</dbReference>
<dbReference type="PANTHER" id="PTHR30576:SF8">
    <property type="entry name" value="UNDECAPRENYL-PHOSPHATE GALACTOSE PHOSPHOTRANSFERASE"/>
    <property type="match status" value="1"/>
</dbReference>
<dbReference type="OrthoDB" id="9808602at2"/>
<name>A0A1V6LSQ1_9FLAO</name>
<accession>A0A1V6LSQ1</accession>
<dbReference type="InterPro" id="IPR003362">
    <property type="entry name" value="Bact_transf"/>
</dbReference>
<feature type="domain" description="Bacterial sugar transferase" evidence="3">
    <location>
        <begin position="7"/>
        <end position="182"/>
    </location>
</feature>
<organism evidence="4 5">
    <name type="scientific">Croceivirga radicis</name>
    <dbReference type="NCBI Taxonomy" id="1929488"/>
    <lineage>
        <taxon>Bacteria</taxon>
        <taxon>Pseudomonadati</taxon>
        <taxon>Bacteroidota</taxon>
        <taxon>Flavobacteriia</taxon>
        <taxon>Flavobacteriales</taxon>
        <taxon>Flavobacteriaceae</taxon>
        <taxon>Croceivirga</taxon>
    </lineage>
</organism>
<feature type="transmembrane region" description="Helical" evidence="2">
    <location>
        <begin position="12"/>
        <end position="37"/>
    </location>
</feature>
<comment type="similarity">
    <text evidence="1">Belongs to the bacterial sugar transferase family.</text>
</comment>
<gene>
    <name evidence="4" type="ORF">BUL40_08335</name>
</gene>
<keyword evidence="2" id="KW-0812">Transmembrane</keyword>
<proteinExistence type="inferred from homology"/>
<sequence length="215" mass="24889">MYKNYFKRPLDILMALTALILFAPVMLLTAIVLAIGFKESPFFTQRRPGKNEKIFAVLKFKTMNSKTDAHGNFLPDTDRLTPLGIFIRKTSLDELPQLINVLKGDMSLIGPRPLLIRYLPYYTEEERKRFLLKPGITGLAQVSGRNFISWEDKFKKDVEYLENLSFTMDLKIIWLTILKIFKSDGIEVDPNSNPVMLAMDIARKDWPEFKHLSKD</sequence>
<dbReference type="Pfam" id="PF02397">
    <property type="entry name" value="Bac_transf"/>
    <property type="match status" value="1"/>
</dbReference>
<dbReference type="EMBL" id="MTBC01000004">
    <property type="protein sequence ID" value="OQD43087.1"/>
    <property type="molecule type" value="Genomic_DNA"/>
</dbReference>
<keyword evidence="5" id="KW-1185">Reference proteome</keyword>